<evidence type="ECO:0000313" key="4">
    <source>
        <dbReference type="Proteomes" id="UP001222027"/>
    </source>
</evidence>
<evidence type="ECO:0000313" key="3">
    <source>
        <dbReference type="EMBL" id="KAJ8464821.1"/>
    </source>
</evidence>
<dbReference type="EMBL" id="JAQQAF010000008">
    <property type="protein sequence ID" value="KAJ8464821.1"/>
    <property type="molecule type" value="Genomic_DNA"/>
</dbReference>
<dbReference type="Proteomes" id="UP001222027">
    <property type="component" value="Unassembled WGS sequence"/>
</dbReference>
<evidence type="ECO:0000256" key="1">
    <source>
        <dbReference type="SAM" id="MobiDB-lite"/>
    </source>
</evidence>
<dbReference type="PANTHER" id="PTHR46119">
    <property type="entry name" value="OS08G0405700 PROTEIN"/>
    <property type="match status" value="1"/>
</dbReference>
<organism evidence="3 4">
    <name type="scientific">Ensete ventricosum</name>
    <name type="common">Abyssinian banana</name>
    <name type="synonym">Musa ensete</name>
    <dbReference type="NCBI Taxonomy" id="4639"/>
    <lineage>
        <taxon>Eukaryota</taxon>
        <taxon>Viridiplantae</taxon>
        <taxon>Streptophyta</taxon>
        <taxon>Embryophyta</taxon>
        <taxon>Tracheophyta</taxon>
        <taxon>Spermatophyta</taxon>
        <taxon>Magnoliopsida</taxon>
        <taxon>Liliopsida</taxon>
        <taxon>Zingiberales</taxon>
        <taxon>Musaceae</taxon>
        <taxon>Ensete</taxon>
    </lineage>
</organism>
<dbReference type="InterPro" id="IPR036163">
    <property type="entry name" value="HMA_dom_sf"/>
</dbReference>
<dbReference type="SUPFAM" id="SSF55008">
    <property type="entry name" value="HMA, heavy metal-associated domain"/>
    <property type="match status" value="1"/>
</dbReference>
<proteinExistence type="predicted"/>
<sequence length="218" mass="23851">MRRVNFSCVSPASAAICTSIDRRSMVRTSTRRVIDRHTPHLRDPRRAKSALSSVTRTATEKKSHSQRRKSLDKPTDLISPHGSSRYLLNDDAFFDVFPSADAAPPPLFSVERSQLVVIKKDVPTAVSTPSSAMPQIQVVHLRVSLHCKGCEGKVRKHISKMEGVTSFNIDFETKKVTVVGDVTPLGVLNSISKVKNAQFWPSPSPSPSSSPPHPSASS</sequence>
<keyword evidence="4" id="KW-1185">Reference proteome</keyword>
<dbReference type="PROSITE" id="PS50846">
    <property type="entry name" value="HMA_2"/>
    <property type="match status" value="1"/>
</dbReference>
<feature type="compositionally biased region" description="Pro residues" evidence="1">
    <location>
        <begin position="202"/>
        <end position="218"/>
    </location>
</feature>
<evidence type="ECO:0000259" key="2">
    <source>
        <dbReference type="PROSITE" id="PS50846"/>
    </source>
</evidence>
<gene>
    <name evidence="3" type="ORF">OPV22_027373</name>
</gene>
<comment type="caution">
    <text evidence="3">The sequence shown here is derived from an EMBL/GenBank/DDBJ whole genome shotgun (WGS) entry which is preliminary data.</text>
</comment>
<dbReference type="CDD" id="cd00371">
    <property type="entry name" value="HMA"/>
    <property type="match status" value="1"/>
</dbReference>
<feature type="compositionally biased region" description="Basic and acidic residues" evidence="1">
    <location>
        <begin position="32"/>
        <end position="46"/>
    </location>
</feature>
<name>A0AAV8P447_ENSVE</name>
<feature type="region of interest" description="Disordered" evidence="1">
    <location>
        <begin position="197"/>
        <end position="218"/>
    </location>
</feature>
<reference evidence="3 4" key="1">
    <citation type="submission" date="2022-12" db="EMBL/GenBank/DDBJ databases">
        <title>Chromosome-scale assembly of the Ensete ventricosum genome.</title>
        <authorList>
            <person name="Dussert Y."/>
            <person name="Stocks J."/>
            <person name="Wendawek A."/>
            <person name="Woldeyes F."/>
            <person name="Nichols R.A."/>
            <person name="Borrell J.S."/>
        </authorList>
    </citation>
    <scope>NUCLEOTIDE SEQUENCE [LARGE SCALE GENOMIC DNA]</scope>
    <source>
        <strain evidence="4">cv. Maze</strain>
        <tissue evidence="3">Seeds</tissue>
    </source>
</reference>
<dbReference type="Pfam" id="PF00403">
    <property type="entry name" value="HMA"/>
    <property type="match status" value="1"/>
</dbReference>
<accession>A0AAV8P447</accession>
<feature type="compositionally biased region" description="Basic and acidic residues" evidence="1">
    <location>
        <begin position="58"/>
        <end position="75"/>
    </location>
</feature>
<dbReference type="PANTHER" id="PTHR46119:SF15">
    <property type="entry name" value="PROTEIN SODIUM POTASSIUM ROOT DEFECTIVE 2"/>
    <property type="match status" value="1"/>
</dbReference>
<dbReference type="Gene3D" id="3.30.70.100">
    <property type="match status" value="1"/>
</dbReference>
<feature type="domain" description="HMA" evidence="2">
    <location>
        <begin position="136"/>
        <end position="202"/>
    </location>
</feature>
<feature type="region of interest" description="Disordered" evidence="1">
    <location>
        <begin position="28"/>
        <end position="78"/>
    </location>
</feature>
<dbReference type="AlphaFoldDB" id="A0AAV8P447"/>
<dbReference type="InterPro" id="IPR044526">
    <property type="entry name" value="NAKR1-3"/>
</dbReference>
<dbReference type="InterPro" id="IPR006121">
    <property type="entry name" value="HMA_dom"/>
</dbReference>
<protein>
    <recommendedName>
        <fullName evidence="2">HMA domain-containing protein</fullName>
    </recommendedName>
</protein>
<dbReference type="GO" id="GO:0046872">
    <property type="term" value="F:metal ion binding"/>
    <property type="evidence" value="ECO:0007669"/>
    <property type="project" value="InterPro"/>
</dbReference>